<evidence type="ECO:0000256" key="3">
    <source>
        <dbReference type="ARBA" id="ARBA00022692"/>
    </source>
</evidence>
<feature type="domain" description="ABC3 transporter permease C-terminal" evidence="8">
    <location>
        <begin position="195"/>
        <end position="314"/>
    </location>
</feature>
<evidence type="ECO:0000259" key="9">
    <source>
        <dbReference type="Pfam" id="PF12704"/>
    </source>
</evidence>
<accession>A0A7V8SVD6</accession>
<dbReference type="InterPro" id="IPR050250">
    <property type="entry name" value="Macrolide_Exporter_MacB"/>
</dbReference>
<protein>
    <submittedName>
        <fullName evidence="10">ABC transporter permease</fullName>
    </submittedName>
</protein>
<keyword evidence="3 7" id="KW-0812">Transmembrane</keyword>
<keyword evidence="5 7" id="KW-0472">Membrane</keyword>
<feature type="transmembrane region" description="Helical" evidence="7">
    <location>
        <begin position="189"/>
        <end position="213"/>
    </location>
</feature>
<feature type="transmembrane region" description="Helical" evidence="7">
    <location>
        <begin position="603"/>
        <end position="622"/>
    </location>
</feature>
<keyword evidence="4 7" id="KW-1133">Transmembrane helix</keyword>
<evidence type="ECO:0000256" key="2">
    <source>
        <dbReference type="ARBA" id="ARBA00022475"/>
    </source>
</evidence>
<comment type="subcellular location">
    <subcellularLocation>
        <location evidence="1">Cell membrane</location>
        <topology evidence="1">Multi-pass membrane protein</topology>
    </subcellularLocation>
</comment>
<evidence type="ECO:0000256" key="6">
    <source>
        <dbReference type="ARBA" id="ARBA00038076"/>
    </source>
</evidence>
<keyword evidence="11" id="KW-1185">Reference proteome</keyword>
<evidence type="ECO:0000259" key="8">
    <source>
        <dbReference type="Pfam" id="PF02687"/>
    </source>
</evidence>
<dbReference type="Pfam" id="PF12704">
    <property type="entry name" value="MacB_PCD"/>
    <property type="match status" value="2"/>
</dbReference>
<reference evidence="10" key="1">
    <citation type="submission" date="2020-06" db="EMBL/GenBank/DDBJ databases">
        <title>Legume-microbial interactions unlock mineral nutrients during tropical forest succession.</title>
        <authorList>
            <person name="Epihov D.Z."/>
        </authorList>
    </citation>
    <scope>NUCLEOTIDE SEQUENCE [LARGE SCALE GENOMIC DNA]</scope>
    <source>
        <strain evidence="10">Pan2503</strain>
    </source>
</reference>
<feature type="non-terminal residue" evidence="10">
    <location>
        <position position="663"/>
    </location>
</feature>
<comment type="similarity">
    <text evidence="6">Belongs to the ABC-4 integral membrane protein family.</text>
</comment>
<dbReference type="InterPro" id="IPR017800">
    <property type="entry name" value="ADOP"/>
</dbReference>
<dbReference type="InterPro" id="IPR025857">
    <property type="entry name" value="MacB_PCD"/>
</dbReference>
<dbReference type="GO" id="GO:0022857">
    <property type="term" value="F:transmembrane transporter activity"/>
    <property type="evidence" value="ECO:0007669"/>
    <property type="project" value="TreeGrafter"/>
</dbReference>
<dbReference type="InterPro" id="IPR003838">
    <property type="entry name" value="ABC3_permease_C"/>
</dbReference>
<feature type="domain" description="MacB-like periplasmic core" evidence="9">
    <location>
        <begin position="6"/>
        <end position="147"/>
    </location>
</feature>
<keyword evidence="2" id="KW-1003">Cell membrane</keyword>
<evidence type="ECO:0000256" key="1">
    <source>
        <dbReference type="ARBA" id="ARBA00004651"/>
    </source>
</evidence>
<sequence>GPASFVQGEMVSGDFFDTLGIGAALGRTFAPSDDKAGAPPVAVLSYGYWQRTFGGDPAVVGRTIWLNNSPVTIVGVAARDFPGLDPAHVRPIWLPISLSQRIGMDLFGSVSGDHPSLQAGDDIWWVYVVARLREGTSLGQAQAVVDAVFRNDVLDKTKELFKTADLPRLVLMPAPQAISGLREQFSTPLAILMTAVGTVLLVACANVAGLMLARSATRQRELAVRLALGAGRRRIARQLLTESLLLSLAGGTSGVLLAYWSVESLVAFMSRGGLWPSHLTVHLDLRVLVFTVAASVLTGIFFGLAPASRGTRLNLTPALKESLTVFATGASTNQRLNLGSGLVVAQVALAILALSGAGLLVRTLENLKSINPGFDTHNILLFTMDPSLNGYTSRQTRSLYSQMLQRIEAIPGVVSATYSFDSLLSGNYWDTSFRIEGEAQNSQHETLGLAAGPKFFETMGIPLISGRVFTPQDFSLSPDSEWKPAVINEAFARSFFKDENPLGRRISGVGHQGTSHEILGIVGDTKFRGLRNEIAPTLFVPAGGGEAVFEVRTAVDPRTVIPAMRTIVSELDKDLPLLSPKTEAEQIERSLFQERLMARLSSFFGGLSLLLACIGLYGLLSYEVARRTREIGIRMALGARPSDVLRFIVGQGIALSAAGAILG</sequence>
<evidence type="ECO:0000313" key="11">
    <source>
        <dbReference type="Proteomes" id="UP000567293"/>
    </source>
</evidence>
<comment type="caution">
    <text evidence="10">The sequence shown here is derived from an EMBL/GenBank/DDBJ whole genome shotgun (WGS) entry which is preliminary data.</text>
</comment>
<dbReference type="NCBIfam" id="TIGR03434">
    <property type="entry name" value="ADOP"/>
    <property type="match status" value="1"/>
</dbReference>
<evidence type="ECO:0000256" key="4">
    <source>
        <dbReference type="ARBA" id="ARBA00022989"/>
    </source>
</evidence>
<organism evidence="10 11">
    <name type="scientific">Candidatus Acidiferrum panamense</name>
    <dbReference type="NCBI Taxonomy" id="2741543"/>
    <lineage>
        <taxon>Bacteria</taxon>
        <taxon>Pseudomonadati</taxon>
        <taxon>Acidobacteriota</taxon>
        <taxon>Terriglobia</taxon>
        <taxon>Candidatus Acidiferrales</taxon>
        <taxon>Candidatus Acidiferrum</taxon>
    </lineage>
</organism>
<dbReference type="AlphaFoldDB" id="A0A7V8SVD6"/>
<proteinExistence type="inferred from homology"/>
<feature type="domain" description="MacB-like periplasmic core" evidence="9">
    <location>
        <begin position="341"/>
        <end position="549"/>
    </location>
</feature>
<feature type="transmembrane region" description="Helical" evidence="7">
    <location>
        <begin position="285"/>
        <end position="305"/>
    </location>
</feature>
<evidence type="ECO:0000256" key="7">
    <source>
        <dbReference type="SAM" id="Phobius"/>
    </source>
</evidence>
<feature type="transmembrane region" description="Helical" evidence="7">
    <location>
        <begin position="341"/>
        <end position="361"/>
    </location>
</feature>
<dbReference type="Proteomes" id="UP000567293">
    <property type="component" value="Unassembled WGS sequence"/>
</dbReference>
<dbReference type="PANTHER" id="PTHR30572:SF4">
    <property type="entry name" value="ABC TRANSPORTER PERMEASE YTRF"/>
    <property type="match status" value="1"/>
</dbReference>
<dbReference type="GO" id="GO:0005886">
    <property type="term" value="C:plasma membrane"/>
    <property type="evidence" value="ECO:0007669"/>
    <property type="project" value="UniProtKB-SubCell"/>
</dbReference>
<dbReference type="PANTHER" id="PTHR30572">
    <property type="entry name" value="MEMBRANE COMPONENT OF TRANSPORTER-RELATED"/>
    <property type="match status" value="1"/>
</dbReference>
<dbReference type="Pfam" id="PF02687">
    <property type="entry name" value="FtsX"/>
    <property type="match status" value="2"/>
</dbReference>
<feature type="domain" description="ABC3 transporter permease C-terminal" evidence="8">
    <location>
        <begin position="603"/>
        <end position="663"/>
    </location>
</feature>
<dbReference type="EMBL" id="JACDQQ010000203">
    <property type="protein sequence ID" value="MBA0083744.1"/>
    <property type="molecule type" value="Genomic_DNA"/>
</dbReference>
<feature type="non-terminal residue" evidence="10">
    <location>
        <position position="1"/>
    </location>
</feature>
<feature type="transmembrane region" description="Helical" evidence="7">
    <location>
        <begin position="243"/>
        <end position="262"/>
    </location>
</feature>
<gene>
    <name evidence="10" type="ORF">HRJ53_01995</name>
</gene>
<name>A0A7V8SVD6_9BACT</name>
<evidence type="ECO:0000256" key="5">
    <source>
        <dbReference type="ARBA" id="ARBA00023136"/>
    </source>
</evidence>
<evidence type="ECO:0000313" key="10">
    <source>
        <dbReference type="EMBL" id="MBA0083744.1"/>
    </source>
</evidence>